<dbReference type="EMBL" id="JBBPHU010000009">
    <property type="protein sequence ID" value="KAK7513999.1"/>
    <property type="molecule type" value="Genomic_DNA"/>
</dbReference>
<dbReference type="Proteomes" id="UP001363622">
    <property type="component" value="Unassembled WGS sequence"/>
</dbReference>
<protein>
    <submittedName>
        <fullName evidence="2">Uncharacterized protein</fullName>
    </submittedName>
</protein>
<keyword evidence="3" id="KW-1185">Reference proteome</keyword>
<feature type="region of interest" description="Disordered" evidence="1">
    <location>
        <begin position="160"/>
        <end position="211"/>
    </location>
</feature>
<name>A0ABR1KG25_9PEZI</name>
<evidence type="ECO:0000313" key="2">
    <source>
        <dbReference type="EMBL" id="KAK7513999.1"/>
    </source>
</evidence>
<gene>
    <name evidence="2" type="ORF">IWZ03DRAFT_383588</name>
</gene>
<evidence type="ECO:0000256" key="1">
    <source>
        <dbReference type="SAM" id="MobiDB-lite"/>
    </source>
</evidence>
<evidence type="ECO:0000313" key="3">
    <source>
        <dbReference type="Proteomes" id="UP001363622"/>
    </source>
</evidence>
<organism evidence="2 3">
    <name type="scientific">Phyllosticta citriasiana</name>
    <dbReference type="NCBI Taxonomy" id="595635"/>
    <lineage>
        <taxon>Eukaryota</taxon>
        <taxon>Fungi</taxon>
        <taxon>Dikarya</taxon>
        <taxon>Ascomycota</taxon>
        <taxon>Pezizomycotina</taxon>
        <taxon>Dothideomycetes</taxon>
        <taxon>Dothideomycetes incertae sedis</taxon>
        <taxon>Botryosphaeriales</taxon>
        <taxon>Phyllostictaceae</taxon>
        <taxon>Phyllosticta</taxon>
    </lineage>
</organism>
<proteinExistence type="predicted"/>
<reference evidence="2 3" key="1">
    <citation type="submission" date="2024-04" db="EMBL/GenBank/DDBJ databases">
        <title>Phyllosticta paracitricarpa is synonymous to the EU quarantine fungus P. citricarpa based on phylogenomic analyses.</title>
        <authorList>
            <consortium name="Lawrence Berkeley National Laboratory"/>
            <person name="Van Ingen-Buijs V.A."/>
            <person name="Van Westerhoven A.C."/>
            <person name="Haridas S."/>
            <person name="Skiadas P."/>
            <person name="Martin F."/>
            <person name="Groenewald J.Z."/>
            <person name="Crous P.W."/>
            <person name="Seidl M.F."/>
        </authorList>
    </citation>
    <scope>NUCLEOTIDE SEQUENCE [LARGE SCALE GENOMIC DNA]</scope>
    <source>
        <strain evidence="2 3">CBS 123371</strain>
    </source>
</reference>
<comment type="caution">
    <text evidence="2">The sequence shown here is derived from an EMBL/GenBank/DDBJ whole genome shotgun (WGS) entry which is preliminary data.</text>
</comment>
<accession>A0ABR1KG25</accession>
<sequence>METPREKERCSAGSERLAYHLAPTRYLHTLPRYHTVCLADWPASQLCHPWDGEGQAGNRRVRAAEASKQACRAAGQAVYPARADYACRPALDGRAVFLLVERSRQAISLLFHPSLSFLLPPVFACRLTVLGLSSPEAPRAVHVEGEGECRHVRWTNVDIRPRAAQTPNPSTPPPTRSSSPPSARLRRTTQRKKEPTTRVASAPGSAKGATQ</sequence>